<gene>
    <name evidence="1" type="ORF">SAMN05428998_106217</name>
</gene>
<accession>A0A1Y6BUI4</accession>
<evidence type="ECO:0000313" key="1">
    <source>
        <dbReference type="EMBL" id="SMF19294.1"/>
    </source>
</evidence>
<dbReference type="Proteomes" id="UP000192917">
    <property type="component" value="Unassembled WGS sequence"/>
</dbReference>
<dbReference type="RefSeq" id="WP_085122692.1">
    <property type="nucleotide sequence ID" value="NZ_FWZX01000006.1"/>
</dbReference>
<organism evidence="1 2">
    <name type="scientific">Tistlia consotensis USBA 355</name>
    <dbReference type="NCBI Taxonomy" id="560819"/>
    <lineage>
        <taxon>Bacteria</taxon>
        <taxon>Pseudomonadati</taxon>
        <taxon>Pseudomonadota</taxon>
        <taxon>Alphaproteobacteria</taxon>
        <taxon>Rhodospirillales</taxon>
        <taxon>Rhodovibrionaceae</taxon>
        <taxon>Tistlia</taxon>
    </lineage>
</organism>
<evidence type="ECO:0000313" key="2">
    <source>
        <dbReference type="Proteomes" id="UP000192917"/>
    </source>
</evidence>
<name>A0A1Y6BUI4_9PROT</name>
<proteinExistence type="predicted"/>
<dbReference type="AlphaFoldDB" id="A0A1Y6BUI4"/>
<protein>
    <recommendedName>
        <fullName evidence="3">PAS domain-containing protein</fullName>
    </recommendedName>
</protein>
<dbReference type="EMBL" id="FWZX01000006">
    <property type="protein sequence ID" value="SMF19294.1"/>
    <property type="molecule type" value="Genomic_DNA"/>
</dbReference>
<sequence>MNTAPDDSFMRGLLEAIENPDAEPFVLRRFGPEEAMRAAPHLAGVIRIWDERRGGRPTPDWADMEFADFRGWHPALVVSDLPAGEPDPIYRIVGEDFRIVSYTTKPGQRFSDRTPLLYERQFREHFGLVRDTGLIGWSVGPAALVGREHVRLRVMELPFTNGGQAVSRLAHIMTYRFDGGD</sequence>
<reference evidence="1 2" key="1">
    <citation type="submission" date="2017-04" db="EMBL/GenBank/DDBJ databases">
        <authorList>
            <person name="Afonso C.L."/>
            <person name="Miller P.J."/>
            <person name="Scott M.A."/>
            <person name="Spackman E."/>
            <person name="Goraichik I."/>
            <person name="Dimitrov K.M."/>
            <person name="Suarez D.L."/>
            <person name="Swayne D.E."/>
        </authorList>
    </citation>
    <scope>NUCLEOTIDE SEQUENCE [LARGE SCALE GENOMIC DNA]</scope>
    <source>
        <strain evidence="1 2">USBA 355</strain>
    </source>
</reference>
<evidence type="ECO:0008006" key="3">
    <source>
        <dbReference type="Google" id="ProtNLM"/>
    </source>
</evidence>
<keyword evidence="2" id="KW-1185">Reference proteome</keyword>